<evidence type="ECO:0000313" key="5">
    <source>
        <dbReference type="EMBL" id="TKW50966.1"/>
    </source>
</evidence>
<keyword evidence="6" id="KW-1185">Reference proteome</keyword>
<feature type="region of interest" description="Disordered" evidence="3">
    <location>
        <begin position="1333"/>
        <end position="1354"/>
    </location>
</feature>
<keyword evidence="1" id="KW-0808">Transferase</keyword>
<feature type="coiled-coil region" evidence="2">
    <location>
        <begin position="1170"/>
        <end position="1204"/>
    </location>
</feature>
<dbReference type="EMBL" id="PJEX01000346">
    <property type="protein sequence ID" value="TKW50966.1"/>
    <property type="molecule type" value="Genomic_DNA"/>
</dbReference>
<dbReference type="GO" id="GO:0030422">
    <property type="term" value="P:siRNA processing"/>
    <property type="evidence" value="ECO:0007669"/>
    <property type="project" value="TreeGrafter"/>
</dbReference>
<dbReference type="PANTHER" id="PTHR23079:SF14">
    <property type="entry name" value="RNA-DEPENDENT RNA POLYMERASE"/>
    <property type="match status" value="1"/>
</dbReference>
<comment type="similarity">
    <text evidence="1">Belongs to the RdRP family.</text>
</comment>
<comment type="catalytic activity">
    <reaction evidence="1">
        <text>RNA(n) + a ribonucleoside 5'-triphosphate = RNA(n+1) + diphosphate</text>
        <dbReference type="Rhea" id="RHEA:21248"/>
        <dbReference type="Rhea" id="RHEA-COMP:14527"/>
        <dbReference type="Rhea" id="RHEA-COMP:17342"/>
        <dbReference type="ChEBI" id="CHEBI:33019"/>
        <dbReference type="ChEBI" id="CHEBI:61557"/>
        <dbReference type="ChEBI" id="CHEBI:140395"/>
        <dbReference type="EC" id="2.7.7.48"/>
    </reaction>
</comment>
<evidence type="ECO:0000313" key="6">
    <source>
        <dbReference type="Proteomes" id="UP000310108"/>
    </source>
</evidence>
<reference evidence="5 6" key="1">
    <citation type="journal article" date="2019" name="PLoS ONE">
        <title>Comparative genome analysis indicates high evolutionary potential of pathogenicity genes in Colletotrichum tanaceti.</title>
        <authorList>
            <person name="Lelwala R.V."/>
            <person name="Korhonen P.K."/>
            <person name="Young N.D."/>
            <person name="Scott J.B."/>
            <person name="Ades P.A."/>
            <person name="Gasser R.B."/>
            <person name="Taylor P.W.J."/>
        </authorList>
    </citation>
    <scope>NUCLEOTIDE SEQUENCE [LARGE SCALE GENOMIC DNA]</scope>
    <source>
        <strain evidence="5">BRIP57314</strain>
    </source>
</reference>
<evidence type="ECO:0000256" key="1">
    <source>
        <dbReference type="RuleBase" id="RU363098"/>
    </source>
</evidence>
<dbReference type="InterPro" id="IPR057596">
    <property type="entry name" value="RDRP_core"/>
</dbReference>
<dbReference type="EC" id="2.7.7.48" evidence="1"/>
<evidence type="ECO:0000259" key="4">
    <source>
        <dbReference type="Pfam" id="PF05183"/>
    </source>
</evidence>
<proteinExistence type="inferred from homology"/>
<organism evidence="5 6">
    <name type="scientific">Colletotrichum tanaceti</name>
    <dbReference type="NCBI Taxonomy" id="1306861"/>
    <lineage>
        <taxon>Eukaryota</taxon>
        <taxon>Fungi</taxon>
        <taxon>Dikarya</taxon>
        <taxon>Ascomycota</taxon>
        <taxon>Pezizomycotina</taxon>
        <taxon>Sordariomycetes</taxon>
        <taxon>Hypocreomycetidae</taxon>
        <taxon>Glomerellales</taxon>
        <taxon>Glomerellaceae</taxon>
        <taxon>Colletotrichum</taxon>
        <taxon>Colletotrichum destructivum species complex</taxon>
    </lineage>
</organism>
<dbReference type="STRING" id="1306861.A0A4V6DG54"/>
<sequence>MIPQEESLLAAPRTPRKPNQSDLVREVVDKLNRDYNVSIQVPDVTLTPSATRERAREDAAFARSEEIVRQLRYHCFQTTLLDRILHSFHMEARAASQKWIRLYDDDDDGDDAVLPYPRAPPNAPRAESLGQVLEFQEILISILNKARPRQPKSRTFTRAHTGPAAYASADMSLSKRRPEVDTEVNLTKKVKGNPMDSKDSGQRVSDTLDFVPIRSRSVHPELSAAKFSRDAQEPFRSKTALSVRESIYSNTSFSTTANTSRASLFSVVDGYLPSTQETVPDPIEEEPGSRPASFAEHDLETSLKVFRKPTEPAAPNPPASFLGAPDYPEISTLDDPTVYKLQNPLARRSEPDSLLSRLEASWPRFPCWLNRAPFAVAWEATRIAVHCGVDLGEVVDMAYAEKWINYNELRKSLLAHPLFAGKSFPERPEPEAWAAAMAGFKTVRGQHVVFSASLGQGSRAKKGPIFTLSMSPVSLDQGCRLHRQFGSDRFLELLVPSPNSWEAPINTPEASQQATLWLSSKLHYLAGRKWRAFFSRDGGYKMPQKGLILRQEPKPVFRERVSLFAEDGNNFHPPPPRGTLSPTDNLREMKVKCRVPEMLDWLLQFDRNQKQPYLKLFSRIQLGLSKTTPVIVLELSQIRTCDEDLYSPIGMVMNDGIGRMSRSLARKVRDVLGLSDVPSAIQGRFGPAKGMWLTDIWEEDGELWLETWPSQRKWDCDLKDREHRTLEVRSHAMDPRSASLNLQFLPVMEDRAINKDLMRETIGKNLVDELNREIEEQKNAMKYPLLFRQYVNKGASTRKQRLTNGRVPFLGGLPDSSEEKMNFLIDGGFEPQSQKYLQDLSWSLRLAHCDKLSKKMSIKVPDSAYLFMVVDFWNVLEEGEVHLCFSSKFQTDTFSDSMLHGCDVLVARSPAHFVSDVQRVKAVFKPELHAIKDVIVFSAKGNVPLADKLSGGDYDGDKAWVCWDPAIVLNFKNAETPASPSLERYLRKDKTTFADLVVPSRDRSDAISDMVNRGIAFSMRPSYLGIITNFKERLCYHLNSVNNEYALRLSTLLSNLVDQAKQGIEFTGDGWKAFRREQLDRHKSSDLEEPAYKSDSWSCSGKPAHIVDYLKFSVAKPTVEAELQKLHKAMNSRSSGRSGHNLRPRSLKDIDEEIKAEYWDADLAKPYEVVRELATTNPELKKILENLKNDLRDLERQWSTAMATSKDKDNDNAGVRRRILQVYESWRNIHPRLHSDSEEPPDPVIKALLLQPYLGDDFTQWALLRASMLFKQCYRHKSTFVWRMAGIQLQYIKSTTMADRDSVPVAVVPSLYAALKPDNKYIMQAVSKMMDEGSEYPGLESDGENDWQDWEEDE</sequence>
<dbReference type="OrthoDB" id="10055769at2759"/>
<accession>A0A4V6DG54</accession>
<keyword evidence="1 5" id="KW-0696">RNA-directed RNA polymerase</keyword>
<dbReference type="GO" id="GO:0031380">
    <property type="term" value="C:nuclear RNA-directed RNA polymerase complex"/>
    <property type="evidence" value="ECO:0007669"/>
    <property type="project" value="TreeGrafter"/>
</dbReference>
<dbReference type="Pfam" id="PF05183">
    <property type="entry name" value="RdRP"/>
    <property type="match status" value="1"/>
</dbReference>
<protein>
    <recommendedName>
        <fullName evidence="1">RNA-dependent RNA polymerase</fullName>
        <ecNumber evidence="1">2.7.7.48</ecNumber>
    </recommendedName>
</protein>
<gene>
    <name evidence="5" type="primary">SHL2</name>
    <name evidence="5" type="ORF">CTA1_2675</name>
</gene>
<keyword evidence="1" id="KW-0548">Nucleotidyltransferase</keyword>
<dbReference type="Proteomes" id="UP000310108">
    <property type="component" value="Unassembled WGS sequence"/>
</dbReference>
<dbReference type="GO" id="GO:0003723">
    <property type="term" value="F:RNA binding"/>
    <property type="evidence" value="ECO:0007669"/>
    <property type="project" value="UniProtKB-KW"/>
</dbReference>
<feature type="compositionally biased region" description="Acidic residues" evidence="3">
    <location>
        <begin position="1341"/>
        <end position="1354"/>
    </location>
</feature>
<dbReference type="GO" id="GO:0003968">
    <property type="term" value="F:RNA-directed RNA polymerase activity"/>
    <property type="evidence" value="ECO:0007669"/>
    <property type="project" value="UniProtKB-KW"/>
</dbReference>
<dbReference type="InterPro" id="IPR007855">
    <property type="entry name" value="RDRP"/>
</dbReference>
<feature type="domain" description="RDRP core" evidence="4">
    <location>
        <begin position="468"/>
        <end position="1114"/>
    </location>
</feature>
<evidence type="ECO:0000256" key="2">
    <source>
        <dbReference type="SAM" id="Coils"/>
    </source>
</evidence>
<feature type="region of interest" description="Disordered" evidence="3">
    <location>
        <begin position="1"/>
        <end position="20"/>
    </location>
</feature>
<keyword evidence="2" id="KW-0175">Coiled coil</keyword>
<name>A0A4V6DG54_9PEZI</name>
<evidence type="ECO:0000256" key="3">
    <source>
        <dbReference type="SAM" id="MobiDB-lite"/>
    </source>
</evidence>
<dbReference type="Gene3D" id="1.10.8.790">
    <property type="entry name" value="RNA-dependent RNA polymerase, slab domain, helical subdomain-like"/>
    <property type="match status" value="1"/>
</dbReference>
<comment type="caution">
    <text evidence="5">The sequence shown here is derived from an EMBL/GenBank/DDBJ whole genome shotgun (WGS) entry which is preliminary data.</text>
</comment>
<keyword evidence="1" id="KW-0694">RNA-binding</keyword>
<dbReference type="PANTHER" id="PTHR23079">
    <property type="entry name" value="RNA-DEPENDENT RNA POLYMERASE"/>
    <property type="match status" value="1"/>
</dbReference>